<evidence type="ECO:0000259" key="3">
    <source>
        <dbReference type="PROSITE" id="PS50222"/>
    </source>
</evidence>
<dbReference type="Proteomes" id="UP000230423">
    <property type="component" value="Unassembled WGS sequence"/>
</dbReference>
<dbReference type="SUPFAM" id="SSF47473">
    <property type="entry name" value="EF-hand"/>
    <property type="match status" value="1"/>
</dbReference>
<feature type="compositionally biased region" description="Basic and acidic residues" evidence="2">
    <location>
        <begin position="73"/>
        <end position="82"/>
    </location>
</feature>
<dbReference type="GO" id="GO:0005509">
    <property type="term" value="F:calcium ion binding"/>
    <property type="evidence" value="ECO:0007669"/>
    <property type="project" value="InterPro"/>
</dbReference>
<dbReference type="InterPro" id="IPR011992">
    <property type="entry name" value="EF-hand-dom_pair"/>
</dbReference>
<proteinExistence type="predicted"/>
<dbReference type="Gene3D" id="1.10.238.10">
    <property type="entry name" value="EF-hand"/>
    <property type="match status" value="1"/>
</dbReference>
<dbReference type="InterPro" id="IPR018247">
    <property type="entry name" value="EF_Hand_1_Ca_BS"/>
</dbReference>
<dbReference type="OrthoDB" id="191686at2759"/>
<evidence type="ECO:0000256" key="2">
    <source>
        <dbReference type="SAM" id="MobiDB-lite"/>
    </source>
</evidence>
<gene>
    <name evidence="4" type="ORF">TELCIR_18524</name>
</gene>
<feature type="non-terminal residue" evidence="4">
    <location>
        <position position="1"/>
    </location>
</feature>
<organism evidence="4 5">
    <name type="scientific">Teladorsagia circumcincta</name>
    <name type="common">Brown stomach worm</name>
    <name type="synonym">Ostertagia circumcincta</name>
    <dbReference type="NCBI Taxonomy" id="45464"/>
    <lineage>
        <taxon>Eukaryota</taxon>
        <taxon>Metazoa</taxon>
        <taxon>Ecdysozoa</taxon>
        <taxon>Nematoda</taxon>
        <taxon>Chromadorea</taxon>
        <taxon>Rhabditida</taxon>
        <taxon>Rhabditina</taxon>
        <taxon>Rhabditomorpha</taxon>
        <taxon>Strongyloidea</taxon>
        <taxon>Trichostrongylidae</taxon>
        <taxon>Teladorsagia</taxon>
    </lineage>
</organism>
<feature type="region of interest" description="Disordered" evidence="2">
    <location>
        <begin position="62"/>
        <end position="82"/>
    </location>
</feature>
<feature type="domain" description="EF-hand" evidence="3">
    <location>
        <begin position="26"/>
        <end position="61"/>
    </location>
</feature>
<feature type="compositionally biased region" description="Polar residues" evidence="2">
    <location>
        <begin position="1"/>
        <end position="10"/>
    </location>
</feature>
<reference evidence="4 5" key="1">
    <citation type="submission" date="2015-09" db="EMBL/GenBank/DDBJ databases">
        <title>Draft genome of the parasitic nematode Teladorsagia circumcincta isolate WARC Sus (inbred).</title>
        <authorList>
            <person name="Mitreva M."/>
        </authorList>
    </citation>
    <scope>NUCLEOTIDE SEQUENCE [LARGE SCALE GENOMIC DNA]</scope>
    <source>
        <strain evidence="4 5">S</strain>
    </source>
</reference>
<dbReference type="PROSITE" id="PS00018">
    <property type="entry name" value="EF_HAND_1"/>
    <property type="match status" value="1"/>
</dbReference>
<protein>
    <submittedName>
        <fullName evidence="4">EF hand</fullName>
    </submittedName>
</protein>
<evidence type="ECO:0000256" key="1">
    <source>
        <dbReference type="ARBA" id="ARBA00022837"/>
    </source>
</evidence>
<dbReference type="EMBL" id="KZ356372">
    <property type="protein sequence ID" value="PIO59996.1"/>
    <property type="molecule type" value="Genomic_DNA"/>
</dbReference>
<sequence>EFLSFTQSVFGLNEGKQPDEETNRETVQQRATTIFNELDSNGDGLVTLEDMVQFFKRYHRASGNKNSSIDNRPNSEREATTI</sequence>
<keyword evidence="1" id="KW-0106">Calcium</keyword>
<dbReference type="AlphaFoldDB" id="A0A2G9TPR5"/>
<accession>A0A2G9TPR5</accession>
<dbReference type="InterPro" id="IPR002048">
    <property type="entry name" value="EF_hand_dom"/>
</dbReference>
<name>A0A2G9TPR5_TELCI</name>
<feature type="compositionally biased region" description="Polar residues" evidence="2">
    <location>
        <begin position="63"/>
        <end position="72"/>
    </location>
</feature>
<evidence type="ECO:0000313" key="4">
    <source>
        <dbReference type="EMBL" id="PIO59996.1"/>
    </source>
</evidence>
<keyword evidence="5" id="KW-1185">Reference proteome</keyword>
<dbReference type="PROSITE" id="PS50222">
    <property type="entry name" value="EF_HAND_2"/>
    <property type="match status" value="1"/>
</dbReference>
<evidence type="ECO:0000313" key="5">
    <source>
        <dbReference type="Proteomes" id="UP000230423"/>
    </source>
</evidence>
<feature type="region of interest" description="Disordered" evidence="2">
    <location>
        <begin position="1"/>
        <end position="24"/>
    </location>
</feature>